<accession>A0A515IYK8</accession>
<evidence type="ECO:0000313" key="5">
    <source>
        <dbReference type="Proteomes" id="UP000323717"/>
    </source>
</evidence>
<dbReference type="PANTHER" id="PTHR30390:SF6">
    <property type="entry name" value="DNAA INITIATOR-ASSOCIATING PROTEIN DIAA"/>
    <property type="match status" value="1"/>
</dbReference>
<protein>
    <submittedName>
        <fullName evidence="2">SIS domain-containing protein</fullName>
    </submittedName>
</protein>
<dbReference type="Proteomes" id="UP000318823">
    <property type="component" value="Chromosome"/>
</dbReference>
<gene>
    <name evidence="3" type="ORF">DYI28_28415</name>
    <name evidence="2" type="ORF">F3D71_08200</name>
</gene>
<dbReference type="GO" id="GO:1901135">
    <property type="term" value="P:carbohydrate derivative metabolic process"/>
    <property type="evidence" value="ECO:0007669"/>
    <property type="project" value="InterPro"/>
</dbReference>
<dbReference type="RefSeq" id="WP_032843703.1">
    <property type="nucleotide sequence ID" value="NZ_CAAKNR010000156.1"/>
</dbReference>
<dbReference type="InterPro" id="IPR046348">
    <property type="entry name" value="SIS_dom_sf"/>
</dbReference>
<reference evidence="4" key="1">
    <citation type="journal article" date="2018" name="J. Anim. Genet.">
        <title>Acquired interbacterial defense systems protect against interspecies antagonism in the human gut microbiome.</title>
        <authorList>
            <person name="Ross B.D."/>
            <person name="Verster A.J."/>
            <person name="Radey M.C."/>
            <person name="Schmidtke D.T."/>
            <person name="Pope C.E."/>
            <person name="Hoffman L.R."/>
            <person name="Hajjar A."/>
            <person name="Peterson S.B."/>
            <person name="Borenstein E."/>
            <person name="Mougous J."/>
        </authorList>
    </citation>
    <scope>NUCLEOTIDE SEQUENCE [LARGE SCALE GENOMIC DNA]</scope>
    <source>
        <strain evidence="4">3725 D1 iv</strain>
    </source>
</reference>
<dbReference type="EMBL" id="CP041395">
    <property type="protein sequence ID" value="QDM12313.1"/>
    <property type="molecule type" value="Genomic_DNA"/>
</dbReference>
<organism evidence="2 5">
    <name type="scientific">Bacteroides ovatus</name>
    <dbReference type="NCBI Taxonomy" id="28116"/>
    <lineage>
        <taxon>Bacteria</taxon>
        <taxon>Pseudomonadati</taxon>
        <taxon>Bacteroidota</taxon>
        <taxon>Bacteroidia</taxon>
        <taxon>Bacteroidales</taxon>
        <taxon>Bacteroidaceae</taxon>
        <taxon>Bacteroides</taxon>
    </lineage>
</organism>
<feature type="domain" description="SIS" evidence="1">
    <location>
        <begin position="36"/>
        <end position="219"/>
    </location>
</feature>
<evidence type="ECO:0000259" key="1">
    <source>
        <dbReference type="PROSITE" id="PS51464"/>
    </source>
</evidence>
<evidence type="ECO:0000313" key="4">
    <source>
        <dbReference type="Proteomes" id="UP000318823"/>
    </source>
</evidence>
<name>A0A515IYK8_BACOV</name>
<proteinExistence type="predicted"/>
<dbReference type="PANTHER" id="PTHR30390">
    <property type="entry name" value="SEDOHEPTULOSE 7-PHOSPHATE ISOMERASE / DNAA INITIATOR-ASSOCIATING FACTOR FOR REPLICATION INITIATION"/>
    <property type="match status" value="1"/>
</dbReference>
<dbReference type="SUPFAM" id="SSF53697">
    <property type="entry name" value="SIS domain"/>
    <property type="match status" value="1"/>
</dbReference>
<dbReference type="Pfam" id="PF13580">
    <property type="entry name" value="SIS_2"/>
    <property type="match status" value="1"/>
</dbReference>
<evidence type="ECO:0000313" key="2">
    <source>
        <dbReference type="EMBL" id="KAA3952771.1"/>
    </source>
</evidence>
<dbReference type="PROSITE" id="PS51464">
    <property type="entry name" value="SIS"/>
    <property type="match status" value="1"/>
</dbReference>
<evidence type="ECO:0000313" key="3">
    <source>
        <dbReference type="EMBL" id="QDM12313.1"/>
    </source>
</evidence>
<dbReference type="Gene3D" id="3.40.50.10490">
    <property type="entry name" value="Glucose-6-phosphate isomerase like protein, domain 1"/>
    <property type="match status" value="1"/>
</dbReference>
<reference evidence="3" key="4">
    <citation type="submission" date="2019-07" db="EMBL/GenBank/DDBJ databases">
        <authorList>
            <person name="Ross B.D."/>
            <person name="Verster A.J."/>
            <person name="Radey M.C."/>
            <person name="Schmidtke D.T."/>
            <person name="Pope C.E."/>
            <person name="Hoffman L.R."/>
            <person name="Hajjar A."/>
            <person name="Peterson S.B."/>
            <person name="Borenstein E."/>
            <person name="Mougous J.D."/>
        </authorList>
    </citation>
    <scope>NUCLEOTIDE SEQUENCE</scope>
    <source>
        <strain evidence="3">3725 D1 iv</strain>
    </source>
</reference>
<dbReference type="InterPro" id="IPR001347">
    <property type="entry name" value="SIS_dom"/>
</dbReference>
<dbReference type="InterPro" id="IPR050099">
    <property type="entry name" value="SIS_GmhA/DiaA_subfam"/>
</dbReference>
<sequence length="219" mass="24129">MKILETRLYQYIDLLILRYPQLIVVKDCIVEAYQILEESYTNDGKLLVAGNGGSAADAEHIVGELMKGFVNPRRLEAEYSDALITVNKELGRVLSENLQGALPAIALDGHLALTTAYMNDCEPLLCFAQQVNGYGKKSDVFLGISTSGNSKNILYAATVAKAKGMKVIGLTGKKDSKLSEISDTCIQVPETETYKIQELHLPVYHCLCLMLEDTFFGKE</sequence>
<dbReference type="CDD" id="cd05006">
    <property type="entry name" value="SIS_GmhA"/>
    <property type="match status" value="1"/>
</dbReference>
<reference evidence="2 5" key="3">
    <citation type="journal article" date="2019" name="Nat. Med.">
        <title>A library of human gut bacterial isolates paired with longitudinal multiomics data enables mechanistic microbiome research.</title>
        <authorList>
            <person name="Poyet M."/>
            <person name="Groussin M."/>
            <person name="Gibbons S.M."/>
            <person name="Avila-Pacheco J."/>
            <person name="Jiang X."/>
            <person name="Kearney S.M."/>
            <person name="Perrotta A.R."/>
            <person name="Berdy B."/>
            <person name="Zhao S."/>
            <person name="Lieberman T.D."/>
            <person name="Swanson P.K."/>
            <person name="Smith M."/>
            <person name="Roesemann S."/>
            <person name="Alexander J.E."/>
            <person name="Rich S.A."/>
            <person name="Livny J."/>
            <person name="Vlamakis H."/>
            <person name="Clish C."/>
            <person name="Bullock K."/>
            <person name="Deik A."/>
            <person name="Scott J."/>
            <person name="Pierce K.A."/>
            <person name="Xavier R.J."/>
            <person name="Alm E.J."/>
        </authorList>
    </citation>
    <scope>NUCLEOTIDE SEQUENCE [LARGE SCALE GENOMIC DNA]</scope>
    <source>
        <strain evidence="2 5">BIOML-A163</strain>
    </source>
</reference>
<dbReference type="GO" id="GO:0097367">
    <property type="term" value="F:carbohydrate derivative binding"/>
    <property type="evidence" value="ECO:0007669"/>
    <property type="project" value="InterPro"/>
</dbReference>
<dbReference type="AlphaFoldDB" id="A0A515IYK8"/>
<dbReference type="Proteomes" id="UP000323717">
    <property type="component" value="Unassembled WGS sequence"/>
</dbReference>
<dbReference type="EMBL" id="VWLE01000081">
    <property type="protein sequence ID" value="KAA3952771.1"/>
    <property type="molecule type" value="Genomic_DNA"/>
</dbReference>
<dbReference type="InterPro" id="IPR035461">
    <property type="entry name" value="GmhA/DiaA"/>
</dbReference>
<reference evidence="3" key="2">
    <citation type="journal article" date="2018" name="Nature">
        <title>Human gut bacteria contain acquired interbacterial defence systems.</title>
        <authorList>
            <person name="Ross B.D."/>
            <person name="Verster A.J."/>
            <person name="Radey M.C."/>
            <person name="Schmidtke D.T."/>
            <person name="Pope C.E."/>
            <person name="Hoffman L.R."/>
            <person name="Hajjar A."/>
            <person name="Peterson S.B."/>
            <person name="Borenstein E."/>
            <person name="Mougous J."/>
        </authorList>
    </citation>
    <scope>NUCLEOTIDE SEQUENCE</scope>
    <source>
        <strain evidence="3">3725 D1 iv</strain>
    </source>
</reference>